<organism evidence="1 2">
    <name type="scientific">Dictyocaulus viviparus</name>
    <name type="common">Bovine lungworm</name>
    <dbReference type="NCBI Taxonomy" id="29172"/>
    <lineage>
        <taxon>Eukaryota</taxon>
        <taxon>Metazoa</taxon>
        <taxon>Ecdysozoa</taxon>
        <taxon>Nematoda</taxon>
        <taxon>Chromadorea</taxon>
        <taxon>Rhabditida</taxon>
        <taxon>Rhabditina</taxon>
        <taxon>Rhabditomorpha</taxon>
        <taxon>Strongyloidea</taxon>
        <taxon>Metastrongylidae</taxon>
        <taxon>Dictyocaulus</taxon>
    </lineage>
</organism>
<accession>A0A0D8X965</accession>
<sequence length="157" mass="17829">MGNEKTIRLSTSIRAGEYKKHELDKEFFAEIQRKVLEKKQILKRLSLSHPKARGISSSISNLHISMNSVQSKHLNSLESTVNTVTNVLSQLSIEIVGNGTCHLRSCFALRTTLKIYIFNCPESTCRFLPQLRMKSFNVNDIFITRANFAALKAIMNQ</sequence>
<dbReference type="STRING" id="29172.A0A0D8X965"/>
<dbReference type="EMBL" id="KN717417">
    <property type="protein sequence ID" value="KJH40287.1"/>
    <property type="molecule type" value="Genomic_DNA"/>
</dbReference>
<dbReference type="Proteomes" id="UP000053766">
    <property type="component" value="Unassembled WGS sequence"/>
</dbReference>
<name>A0A0D8X965_DICVI</name>
<protein>
    <submittedName>
        <fullName evidence="1">Uncharacterized protein</fullName>
    </submittedName>
</protein>
<evidence type="ECO:0000313" key="1">
    <source>
        <dbReference type="EMBL" id="KJH40287.1"/>
    </source>
</evidence>
<dbReference type="AlphaFoldDB" id="A0A0D8X965"/>
<reference evidence="1 2" key="1">
    <citation type="submission" date="2013-11" db="EMBL/GenBank/DDBJ databases">
        <title>Draft genome of the bovine lungworm Dictyocaulus viviparus.</title>
        <authorList>
            <person name="Mitreva M."/>
        </authorList>
    </citation>
    <scope>NUCLEOTIDE SEQUENCE [LARGE SCALE GENOMIC DNA]</scope>
    <source>
        <strain evidence="1 2">HannoverDv2000</strain>
    </source>
</reference>
<feature type="non-terminal residue" evidence="1">
    <location>
        <position position="157"/>
    </location>
</feature>
<reference evidence="2" key="2">
    <citation type="journal article" date="2016" name="Sci. Rep.">
        <title>Dictyocaulus viviparus genome, variome and transcriptome elucidate lungworm biology and support future intervention.</title>
        <authorList>
            <person name="McNulty S.N."/>
            <person name="Strube C."/>
            <person name="Rosa B.A."/>
            <person name="Martin J.C."/>
            <person name="Tyagi R."/>
            <person name="Choi Y.J."/>
            <person name="Wang Q."/>
            <person name="Hallsworth Pepin K."/>
            <person name="Zhang X."/>
            <person name="Ozersky P."/>
            <person name="Wilson R.K."/>
            <person name="Sternberg P.W."/>
            <person name="Gasser R.B."/>
            <person name="Mitreva M."/>
        </authorList>
    </citation>
    <scope>NUCLEOTIDE SEQUENCE [LARGE SCALE GENOMIC DNA]</scope>
    <source>
        <strain evidence="2">HannoverDv2000</strain>
    </source>
</reference>
<dbReference type="OrthoDB" id="5824842at2759"/>
<evidence type="ECO:0000313" key="2">
    <source>
        <dbReference type="Proteomes" id="UP000053766"/>
    </source>
</evidence>
<gene>
    <name evidence="1" type="ORF">DICVIV_13771</name>
</gene>
<keyword evidence="2" id="KW-1185">Reference proteome</keyword>
<proteinExistence type="predicted"/>